<dbReference type="AlphaFoldDB" id="A0A2W5TIK2"/>
<accession>A0A2W5TIK2</accession>
<evidence type="ECO:0000259" key="4">
    <source>
        <dbReference type="Pfam" id="PF25944"/>
    </source>
</evidence>
<dbReference type="InterPro" id="IPR058625">
    <property type="entry name" value="MdtA-like_BSH"/>
</dbReference>
<dbReference type="GO" id="GO:0030313">
    <property type="term" value="C:cell envelope"/>
    <property type="evidence" value="ECO:0007669"/>
    <property type="project" value="UniProtKB-SubCell"/>
</dbReference>
<gene>
    <name evidence="6" type="ORF">DI536_12710</name>
</gene>
<dbReference type="InterPro" id="IPR006143">
    <property type="entry name" value="RND_pump_MFP"/>
</dbReference>
<dbReference type="Pfam" id="PF25944">
    <property type="entry name" value="Beta-barrel_RND"/>
    <property type="match status" value="1"/>
</dbReference>
<dbReference type="Gene3D" id="2.40.50.100">
    <property type="match status" value="1"/>
</dbReference>
<evidence type="ECO:0000256" key="2">
    <source>
        <dbReference type="ARBA" id="ARBA00009477"/>
    </source>
</evidence>
<proteinExistence type="inferred from homology"/>
<feature type="domain" description="Multidrug resistance protein MdtA-like barrel-sandwich hybrid" evidence="3">
    <location>
        <begin position="62"/>
        <end position="181"/>
    </location>
</feature>
<dbReference type="PROSITE" id="PS51257">
    <property type="entry name" value="PROKAR_LIPOPROTEIN"/>
    <property type="match status" value="1"/>
</dbReference>
<feature type="domain" description="Multidrug resistance protein MdtA-like beta-barrel" evidence="4">
    <location>
        <begin position="191"/>
        <end position="272"/>
    </location>
</feature>
<feature type="domain" description="Multidrug resistance protein MdtA-like C-terminal permuted SH3" evidence="5">
    <location>
        <begin position="277"/>
        <end position="337"/>
    </location>
</feature>
<comment type="caution">
    <text evidence="6">The sequence shown here is derived from an EMBL/GenBank/DDBJ whole genome shotgun (WGS) entry which is preliminary data.</text>
</comment>
<dbReference type="Proteomes" id="UP000249061">
    <property type="component" value="Unassembled WGS sequence"/>
</dbReference>
<reference evidence="6 7" key="1">
    <citation type="submission" date="2017-08" db="EMBL/GenBank/DDBJ databases">
        <title>Infants hospitalized years apart are colonized by the same room-sourced microbial strains.</title>
        <authorList>
            <person name="Brooks B."/>
            <person name="Olm M.R."/>
            <person name="Firek B.A."/>
            <person name="Baker R."/>
            <person name="Thomas B.C."/>
            <person name="Morowitz M.J."/>
            <person name="Banfield J.F."/>
        </authorList>
    </citation>
    <scope>NUCLEOTIDE SEQUENCE [LARGE SCALE GENOMIC DNA]</scope>
    <source>
        <strain evidence="6">S2_003_000_R2_14</strain>
    </source>
</reference>
<dbReference type="NCBIfam" id="TIGR01730">
    <property type="entry name" value="RND_mfp"/>
    <property type="match status" value="1"/>
</dbReference>
<dbReference type="PANTHER" id="PTHR30158:SF23">
    <property type="entry name" value="MULTIDRUG RESISTANCE PROTEIN MEXA"/>
    <property type="match status" value="1"/>
</dbReference>
<dbReference type="PANTHER" id="PTHR30158">
    <property type="entry name" value="ACRA/E-RELATED COMPONENT OF DRUG EFFLUX TRANSPORTER"/>
    <property type="match status" value="1"/>
</dbReference>
<evidence type="ECO:0000313" key="6">
    <source>
        <dbReference type="EMBL" id="PZR13637.1"/>
    </source>
</evidence>
<comment type="subcellular location">
    <subcellularLocation>
        <location evidence="1">Cell envelope</location>
    </subcellularLocation>
</comment>
<evidence type="ECO:0000259" key="5">
    <source>
        <dbReference type="Pfam" id="PF25967"/>
    </source>
</evidence>
<dbReference type="GO" id="GO:0022857">
    <property type="term" value="F:transmembrane transporter activity"/>
    <property type="evidence" value="ECO:0007669"/>
    <property type="project" value="InterPro"/>
</dbReference>
<dbReference type="Gene3D" id="2.40.420.20">
    <property type="match status" value="1"/>
</dbReference>
<dbReference type="InterPro" id="IPR058627">
    <property type="entry name" value="MdtA-like_C"/>
</dbReference>
<dbReference type="GO" id="GO:0005886">
    <property type="term" value="C:plasma membrane"/>
    <property type="evidence" value="ECO:0007669"/>
    <property type="project" value="TreeGrafter"/>
</dbReference>
<dbReference type="Pfam" id="PF25917">
    <property type="entry name" value="BSH_RND"/>
    <property type="match status" value="1"/>
</dbReference>
<dbReference type="InterPro" id="IPR058626">
    <property type="entry name" value="MdtA-like_b-barrel"/>
</dbReference>
<protein>
    <submittedName>
        <fullName evidence="6">Efflux RND transporter periplasmic adaptor subunit</fullName>
    </submittedName>
</protein>
<dbReference type="Pfam" id="PF25967">
    <property type="entry name" value="RND-MFP_C"/>
    <property type="match status" value="1"/>
</dbReference>
<comment type="similarity">
    <text evidence="2">Belongs to the membrane fusion protein (MFP) (TC 8.A.1) family.</text>
</comment>
<evidence type="ECO:0000259" key="3">
    <source>
        <dbReference type="Pfam" id="PF25917"/>
    </source>
</evidence>
<name>A0A2W5TIK2_9BACT</name>
<sequence length="364" mass="40531">MIAARGATSVTVLLLAALGLSACHEKEHEHEEARKYRVTTPLRKSTELTRDYVAQIRAIQHIEVRALERGYLQGIFVDEGQSVEKGHKMFQIMPLVYQAEVLKAQAEADRSEIELNNTRMLAEKNVVSPNELALSKASFNTARANLALAATHKGLTELRAPFNGIMGRFQARQGSLIEEGDLLTTMSDNSTMWVYFNVTESEYLQYKKESEAAKSRPVKLIMANGEVFDQPGKIETIEADFNNETGTIAFRAAFANPKGLLRHGETGKVQMTTPLDDALLIPQKATFEVLDKKFVFVVDDKNVVHSRPITVSAELPQLYVVAEGIKDTEKILLEGLRKVRDGSVIEPEVQQPNEVMASLEVYAE</sequence>
<organism evidence="6 7">
    <name type="scientific">Archangium gephyra</name>
    <dbReference type="NCBI Taxonomy" id="48"/>
    <lineage>
        <taxon>Bacteria</taxon>
        <taxon>Pseudomonadati</taxon>
        <taxon>Myxococcota</taxon>
        <taxon>Myxococcia</taxon>
        <taxon>Myxococcales</taxon>
        <taxon>Cystobacterineae</taxon>
        <taxon>Archangiaceae</taxon>
        <taxon>Archangium</taxon>
    </lineage>
</organism>
<dbReference type="SUPFAM" id="SSF111369">
    <property type="entry name" value="HlyD-like secretion proteins"/>
    <property type="match status" value="1"/>
</dbReference>
<evidence type="ECO:0000313" key="7">
    <source>
        <dbReference type="Proteomes" id="UP000249061"/>
    </source>
</evidence>
<evidence type="ECO:0000256" key="1">
    <source>
        <dbReference type="ARBA" id="ARBA00004196"/>
    </source>
</evidence>
<dbReference type="EMBL" id="QFQP01000009">
    <property type="protein sequence ID" value="PZR13637.1"/>
    <property type="molecule type" value="Genomic_DNA"/>
</dbReference>
<dbReference type="Gene3D" id="1.10.287.470">
    <property type="entry name" value="Helix hairpin bin"/>
    <property type="match status" value="1"/>
</dbReference>
<dbReference type="GO" id="GO:0046677">
    <property type="term" value="P:response to antibiotic"/>
    <property type="evidence" value="ECO:0007669"/>
    <property type="project" value="TreeGrafter"/>
</dbReference>
<dbReference type="Gene3D" id="2.40.30.170">
    <property type="match status" value="1"/>
</dbReference>